<dbReference type="AlphaFoldDB" id="A0AAV3XIN5"/>
<evidence type="ECO:0000313" key="2">
    <source>
        <dbReference type="Proteomes" id="UP001050975"/>
    </source>
</evidence>
<name>A0AAV3XIN5_9CYAN</name>
<organism evidence="1 2">
    <name type="scientific">Microseira wollei NIES-4236</name>
    <dbReference type="NCBI Taxonomy" id="2530354"/>
    <lineage>
        <taxon>Bacteria</taxon>
        <taxon>Bacillati</taxon>
        <taxon>Cyanobacteriota</taxon>
        <taxon>Cyanophyceae</taxon>
        <taxon>Oscillatoriophycideae</taxon>
        <taxon>Aerosakkonematales</taxon>
        <taxon>Aerosakkonemataceae</taxon>
        <taxon>Microseira</taxon>
    </lineage>
</organism>
<comment type="caution">
    <text evidence="1">The sequence shown here is derived from an EMBL/GenBank/DDBJ whole genome shotgun (WGS) entry which is preliminary data.</text>
</comment>
<protein>
    <submittedName>
        <fullName evidence="1">Uncharacterized protein</fullName>
    </submittedName>
</protein>
<dbReference type="EMBL" id="BLAY01000119">
    <property type="protein sequence ID" value="GET41356.1"/>
    <property type="molecule type" value="Genomic_DNA"/>
</dbReference>
<sequence>MASIACPFPLMVIIIVNQLLPKQKNSDAKPASHASSNLLVDFFLDLTDTKNHSTNHWHE</sequence>
<keyword evidence="2" id="KW-1185">Reference proteome</keyword>
<proteinExistence type="predicted"/>
<accession>A0AAV3XIN5</accession>
<reference evidence="1" key="1">
    <citation type="submission" date="2019-10" db="EMBL/GenBank/DDBJ databases">
        <title>Draft genome sequece of Microseira wollei NIES-4236.</title>
        <authorList>
            <person name="Yamaguchi H."/>
            <person name="Suzuki S."/>
            <person name="Kawachi M."/>
        </authorList>
    </citation>
    <scope>NUCLEOTIDE SEQUENCE</scope>
    <source>
        <strain evidence="1">NIES-4236</strain>
    </source>
</reference>
<dbReference type="Proteomes" id="UP001050975">
    <property type="component" value="Unassembled WGS sequence"/>
</dbReference>
<gene>
    <name evidence="1" type="ORF">MiSe_61680</name>
</gene>
<evidence type="ECO:0000313" key="1">
    <source>
        <dbReference type="EMBL" id="GET41356.1"/>
    </source>
</evidence>